<evidence type="ECO:0000256" key="5">
    <source>
        <dbReference type="ARBA" id="ARBA00022989"/>
    </source>
</evidence>
<name>A0A510HJP9_9ACTN</name>
<accession>A0A510HJP9</accession>
<protein>
    <submittedName>
        <fullName evidence="9">C4-dicarboxylate ABC transporter</fullName>
    </submittedName>
</protein>
<evidence type="ECO:0000313" key="9">
    <source>
        <dbReference type="EMBL" id="BBL80241.1"/>
    </source>
</evidence>
<keyword evidence="4 7" id="KW-0812">Transmembrane</keyword>
<proteinExistence type="predicted"/>
<dbReference type="Pfam" id="PF06808">
    <property type="entry name" value="DctM"/>
    <property type="match status" value="1"/>
</dbReference>
<feature type="transmembrane region" description="Helical" evidence="7">
    <location>
        <begin position="260"/>
        <end position="276"/>
    </location>
</feature>
<evidence type="ECO:0000259" key="8">
    <source>
        <dbReference type="Pfam" id="PF06808"/>
    </source>
</evidence>
<dbReference type="NCBIfam" id="TIGR00786">
    <property type="entry name" value="dctM"/>
    <property type="match status" value="1"/>
</dbReference>
<dbReference type="PANTHER" id="PTHR33362">
    <property type="entry name" value="SIALIC ACID TRAP TRANSPORTER PERMEASE PROTEIN SIAT-RELATED"/>
    <property type="match status" value="1"/>
</dbReference>
<evidence type="ECO:0000256" key="7">
    <source>
        <dbReference type="SAM" id="Phobius"/>
    </source>
</evidence>
<dbReference type="AlphaFoldDB" id="A0A510HJP9"/>
<feature type="transmembrane region" description="Helical" evidence="7">
    <location>
        <begin position="337"/>
        <end position="364"/>
    </location>
</feature>
<dbReference type="RefSeq" id="WP_143528273.1">
    <property type="nucleotide sequence ID" value="NZ_AP019791.1"/>
</dbReference>
<feature type="transmembrane region" description="Helical" evidence="7">
    <location>
        <begin position="232"/>
        <end position="254"/>
    </location>
</feature>
<evidence type="ECO:0000256" key="1">
    <source>
        <dbReference type="ARBA" id="ARBA00004429"/>
    </source>
</evidence>
<feature type="transmembrane region" description="Helical" evidence="7">
    <location>
        <begin position="420"/>
        <end position="441"/>
    </location>
</feature>
<keyword evidence="10" id="KW-1185">Reference proteome</keyword>
<reference evidence="9" key="1">
    <citation type="journal article" date="2019" name="Microbiol. Resour. Announc.">
        <title>Complete Genome Sequence of Rubrobacter xylanophilus Strain AA3-22, Isolated from Arima Onsen in Japan.</title>
        <authorList>
            <person name="Tomariguchi N."/>
            <person name="Miyazaki K."/>
        </authorList>
    </citation>
    <scope>NUCLEOTIDE SEQUENCE [LARGE SCALE GENOMIC DNA]</scope>
    <source>
        <strain evidence="9">AA3-22</strain>
    </source>
</reference>
<sequence length="448" mass="48039">MSSFATGIFIVVALLALLATGMPIAFALGLTALLAVLLFLGPAQLDFFGDFVFNSLNNFTLLAIPLFIFMGAVFGGSKASEDLFEAGHMWLSRVRGGLAMSSVVASALFAALCGSSAATAAAIGKVAIPEMRKRGYTNRVSTGAVVAGGTLGILIPPSVTLILYGIATEQSIGQLFMGGVVPGLLITLFFCVWISIAILLERRGVVAARSGTQEVENIAEVESFPWKERFKILLKVVPFIALIAGVLGALYLGFATPSEAAAVGAFLALVLVTVMYRSMTWKRFSEILLESTGESTMVMMIVAFSAVLGTVMSFLAIPQDLALLIAELEINRWWIMFIINVFLLVLGFFLPPVSIILMVTPVLFPIITALEFDPIWFGVIMTINMEMGLITPPVGLNLYVVKGIAPDIPLSDILIGSIPYVVILGLSLVFFSFFPGLITWLPETLFAR</sequence>
<keyword evidence="5 7" id="KW-1133">Transmembrane helix</keyword>
<comment type="subcellular location">
    <subcellularLocation>
        <location evidence="1">Cell inner membrane</location>
        <topology evidence="1">Multi-pass membrane protein</topology>
    </subcellularLocation>
</comment>
<feature type="transmembrane region" description="Helical" evidence="7">
    <location>
        <begin position="376"/>
        <end position="400"/>
    </location>
</feature>
<dbReference type="GO" id="GO:0022857">
    <property type="term" value="F:transmembrane transporter activity"/>
    <property type="evidence" value="ECO:0007669"/>
    <property type="project" value="TreeGrafter"/>
</dbReference>
<feature type="transmembrane region" description="Helical" evidence="7">
    <location>
        <begin position="59"/>
        <end position="77"/>
    </location>
</feature>
<feature type="transmembrane region" description="Helical" evidence="7">
    <location>
        <begin position="297"/>
        <end position="317"/>
    </location>
</feature>
<feature type="transmembrane region" description="Helical" evidence="7">
    <location>
        <begin position="179"/>
        <end position="200"/>
    </location>
</feature>
<dbReference type="PIRSF" id="PIRSF006066">
    <property type="entry name" value="HI0050"/>
    <property type="match status" value="1"/>
</dbReference>
<dbReference type="PANTHER" id="PTHR33362:SF5">
    <property type="entry name" value="C4-DICARBOXYLATE TRAP TRANSPORTER LARGE PERMEASE PROTEIN DCTM"/>
    <property type="match status" value="1"/>
</dbReference>
<feature type="transmembrane region" description="Helical" evidence="7">
    <location>
        <begin position="97"/>
        <end position="123"/>
    </location>
</feature>
<evidence type="ECO:0000256" key="3">
    <source>
        <dbReference type="ARBA" id="ARBA00022519"/>
    </source>
</evidence>
<dbReference type="Proteomes" id="UP000318065">
    <property type="component" value="Chromosome"/>
</dbReference>
<evidence type="ECO:0000256" key="6">
    <source>
        <dbReference type="ARBA" id="ARBA00023136"/>
    </source>
</evidence>
<evidence type="ECO:0000256" key="4">
    <source>
        <dbReference type="ARBA" id="ARBA00022692"/>
    </source>
</evidence>
<dbReference type="InterPro" id="IPR004681">
    <property type="entry name" value="TRAP_DctM"/>
</dbReference>
<feature type="domain" description="TRAP C4-dicarboxylate transport system permease DctM subunit" evidence="8">
    <location>
        <begin position="11"/>
        <end position="437"/>
    </location>
</feature>
<dbReference type="InterPro" id="IPR010656">
    <property type="entry name" value="DctM"/>
</dbReference>
<gene>
    <name evidence="9" type="ORF">RxyAA322_20950</name>
</gene>
<organism evidence="9 10">
    <name type="scientific">Rubrobacter xylanophilus</name>
    <dbReference type="NCBI Taxonomy" id="49319"/>
    <lineage>
        <taxon>Bacteria</taxon>
        <taxon>Bacillati</taxon>
        <taxon>Actinomycetota</taxon>
        <taxon>Rubrobacteria</taxon>
        <taxon>Rubrobacterales</taxon>
        <taxon>Rubrobacteraceae</taxon>
        <taxon>Rubrobacter</taxon>
    </lineage>
</organism>
<dbReference type="GO" id="GO:0005886">
    <property type="term" value="C:plasma membrane"/>
    <property type="evidence" value="ECO:0007669"/>
    <property type="project" value="UniProtKB-SubCell"/>
</dbReference>
<feature type="transmembrane region" description="Helical" evidence="7">
    <location>
        <begin position="6"/>
        <end position="39"/>
    </location>
</feature>
<evidence type="ECO:0000256" key="2">
    <source>
        <dbReference type="ARBA" id="ARBA00022475"/>
    </source>
</evidence>
<keyword evidence="2" id="KW-1003">Cell membrane</keyword>
<keyword evidence="6 7" id="KW-0472">Membrane</keyword>
<dbReference type="OrthoDB" id="9777699at2"/>
<evidence type="ECO:0000313" key="10">
    <source>
        <dbReference type="Proteomes" id="UP000318065"/>
    </source>
</evidence>
<feature type="transmembrane region" description="Helical" evidence="7">
    <location>
        <begin position="144"/>
        <end position="167"/>
    </location>
</feature>
<dbReference type="EMBL" id="AP019791">
    <property type="protein sequence ID" value="BBL80241.1"/>
    <property type="molecule type" value="Genomic_DNA"/>
</dbReference>
<keyword evidence="3" id="KW-0997">Cell inner membrane</keyword>